<dbReference type="PANTHER" id="PTHR43900:SF3">
    <property type="entry name" value="GLUTATHIONE S-TRANSFERASE RHO"/>
    <property type="match status" value="1"/>
</dbReference>
<dbReference type="Pfam" id="PF00043">
    <property type="entry name" value="GST_C"/>
    <property type="match status" value="1"/>
</dbReference>
<dbReference type="InterPro" id="IPR004045">
    <property type="entry name" value="Glutathione_S-Trfase_N"/>
</dbReference>
<dbReference type="Pfam" id="PF02798">
    <property type="entry name" value="GST_N"/>
    <property type="match status" value="1"/>
</dbReference>
<dbReference type="OrthoDB" id="249703at2759"/>
<feature type="domain" description="GST N-terminal" evidence="5">
    <location>
        <begin position="1"/>
        <end position="82"/>
    </location>
</feature>
<dbReference type="InterPro" id="IPR040079">
    <property type="entry name" value="Glutathione_S-Trfase"/>
</dbReference>
<evidence type="ECO:0000259" key="5">
    <source>
        <dbReference type="PROSITE" id="PS50404"/>
    </source>
</evidence>
<dbReference type="GO" id="GO:0004364">
    <property type="term" value="F:glutathione transferase activity"/>
    <property type="evidence" value="ECO:0007669"/>
    <property type="project" value="UniProtKB-EC"/>
</dbReference>
<dbReference type="InterPro" id="IPR034347">
    <property type="entry name" value="GST_Phi_C"/>
</dbReference>
<evidence type="ECO:0000256" key="4">
    <source>
        <dbReference type="ARBA" id="ARBA00047960"/>
    </source>
</evidence>
<proteinExistence type="inferred from homology"/>
<dbReference type="SUPFAM" id="SSF52833">
    <property type="entry name" value="Thioredoxin-like"/>
    <property type="match status" value="1"/>
</dbReference>
<dbReference type="AlphaFoldDB" id="A0A5C3LV92"/>
<keyword evidence="3 7" id="KW-0808">Transferase</keyword>
<dbReference type="GO" id="GO:0009636">
    <property type="term" value="P:response to toxic substance"/>
    <property type="evidence" value="ECO:0007669"/>
    <property type="project" value="UniProtKB-ARBA"/>
</dbReference>
<dbReference type="Gene3D" id="1.20.1050.10">
    <property type="match status" value="1"/>
</dbReference>
<dbReference type="InterPro" id="IPR004046">
    <property type="entry name" value="GST_C"/>
</dbReference>
<comment type="catalytic activity">
    <reaction evidence="4">
        <text>RX + glutathione = an S-substituted glutathione + a halide anion + H(+)</text>
        <dbReference type="Rhea" id="RHEA:16437"/>
        <dbReference type="ChEBI" id="CHEBI:15378"/>
        <dbReference type="ChEBI" id="CHEBI:16042"/>
        <dbReference type="ChEBI" id="CHEBI:17792"/>
        <dbReference type="ChEBI" id="CHEBI:57925"/>
        <dbReference type="ChEBI" id="CHEBI:90779"/>
        <dbReference type="EC" id="2.5.1.18"/>
    </reaction>
</comment>
<dbReference type="GO" id="GO:0005737">
    <property type="term" value="C:cytoplasm"/>
    <property type="evidence" value="ECO:0007669"/>
    <property type="project" value="TreeGrafter"/>
</dbReference>
<protein>
    <recommendedName>
        <fullName evidence="2">glutathione transferase</fullName>
        <ecNumber evidence="2">2.5.1.18</ecNumber>
    </recommendedName>
</protein>
<dbReference type="PANTHER" id="PTHR43900">
    <property type="entry name" value="GLUTATHIONE S-TRANSFERASE RHO"/>
    <property type="match status" value="1"/>
</dbReference>
<dbReference type="FunFam" id="1.20.1050.10:FF:000004">
    <property type="entry name" value="Glutathione S-transferase F2"/>
    <property type="match status" value="1"/>
</dbReference>
<gene>
    <name evidence="7" type="ORF">BDQ12DRAFT_667607</name>
</gene>
<dbReference type="EMBL" id="ML213612">
    <property type="protein sequence ID" value="TFK36732.1"/>
    <property type="molecule type" value="Genomic_DNA"/>
</dbReference>
<keyword evidence="8" id="KW-1185">Reference proteome</keyword>
<evidence type="ECO:0000259" key="6">
    <source>
        <dbReference type="PROSITE" id="PS50405"/>
    </source>
</evidence>
<dbReference type="SUPFAM" id="SSF47616">
    <property type="entry name" value="GST C-terminal domain-like"/>
    <property type="match status" value="1"/>
</dbReference>
<organism evidence="7 8">
    <name type="scientific">Crucibulum laeve</name>
    <dbReference type="NCBI Taxonomy" id="68775"/>
    <lineage>
        <taxon>Eukaryota</taxon>
        <taxon>Fungi</taxon>
        <taxon>Dikarya</taxon>
        <taxon>Basidiomycota</taxon>
        <taxon>Agaricomycotina</taxon>
        <taxon>Agaricomycetes</taxon>
        <taxon>Agaricomycetidae</taxon>
        <taxon>Agaricales</taxon>
        <taxon>Agaricineae</taxon>
        <taxon>Nidulariaceae</taxon>
        <taxon>Crucibulum</taxon>
    </lineage>
</organism>
<dbReference type="SFLD" id="SFLDG00358">
    <property type="entry name" value="Main_(cytGST)"/>
    <property type="match status" value="1"/>
</dbReference>
<evidence type="ECO:0000313" key="7">
    <source>
        <dbReference type="EMBL" id="TFK36732.1"/>
    </source>
</evidence>
<name>A0A5C3LV92_9AGAR</name>
<dbReference type="GO" id="GO:0006749">
    <property type="term" value="P:glutathione metabolic process"/>
    <property type="evidence" value="ECO:0007669"/>
    <property type="project" value="TreeGrafter"/>
</dbReference>
<dbReference type="GO" id="GO:0043295">
    <property type="term" value="F:glutathione binding"/>
    <property type="evidence" value="ECO:0007669"/>
    <property type="project" value="TreeGrafter"/>
</dbReference>
<evidence type="ECO:0000256" key="3">
    <source>
        <dbReference type="ARBA" id="ARBA00022679"/>
    </source>
</evidence>
<dbReference type="InterPro" id="IPR010987">
    <property type="entry name" value="Glutathione-S-Trfase_C-like"/>
</dbReference>
<reference evidence="7 8" key="1">
    <citation type="journal article" date="2019" name="Nat. Ecol. Evol.">
        <title>Megaphylogeny resolves global patterns of mushroom evolution.</title>
        <authorList>
            <person name="Varga T."/>
            <person name="Krizsan K."/>
            <person name="Foldi C."/>
            <person name="Dima B."/>
            <person name="Sanchez-Garcia M."/>
            <person name="Sanchez-Ramirez S."/>
            <person name="Szollosi G.J."/>
            <person name="Szarkandi J.G."/>
            <person name="Papp V."/>
            <person name="Albert L."/>
            <person name="Andreopoulos W."/>
            <person name="Angelini C."/>
            <person name="Antonin V."/>
            <person name="Barry K.W."/>
            <person name="Bougher N.L."/>
            <person name="Buchanan P."/>
            <person name="Buyck B."/>
            <person name="Bense V."/>
            <person name="Catcheside P."/>
            <person name="Chovatia M."/>
            <person name="Cooper J."/>
            <person name="Damon W."/>
            <person name="Desjardin D."/>
            <person name="Finy P."/>
            <person name="Geml J."/>
            <person name="Haridas S."/>
            <person name="Hughes K."/>
            <person name="Justo A."/>
            <person name="Karasinski D."/>
            <person name="Kautmanova I."/>
            <person name="Kiss B."/>
            <person name="Kocsube S."/>
            <person name="Kotiranta H."/>
            <person name="LaButti K.M."/>
            <person name="Lechner B.E."/>
            <person name="Liimatainen K."/>
            <person name="Lipzen A."/>
            <person name="Lukacs Z."/>
            <person name="Mihaltcheva S."/>
            <person name="Morgado L.N."/>
            <person name="Niskanen T."/>
            <person name="Noordeloos M.E."/>
            <person name="Ohm R.A."/>
            <person name="Ortiz-Santana B."/>
            <person name="Ovrebo C."/>
            <person name="Racz N."/>
            <person name="Riley R."/>
            <person name="Savchenko A."/>
            <person name="Shiryaev A."/>
            <person name="Soop K."/>
            <person name="Spirin V."/>
            <person name="Szebenyi C."/>
            <person name="Tomsovsky M."/>
            <person name="Tulloss R.E."/>
            <person name="Uehling J."/>
            <person name="Grigoriev I.V."/>
            <person name="Vagvolgyi C."/>
            <person name="Papp T."/>
            <person name="Martin F.M."/>
            <person name="Miettinen O."/>
            <person name="Hibbett D.S."/>
            <person name="Nagy L.G."/>
        </authorList>
    </citation>
    <scope>NUCLEOTIDE SEQUENCE [LARGE SCALE GENOMIC DNA]</scope>
    <source>
        <strain evidence="7 8">CBS 166.37</strain>
    </source>
</reference>
<feature type="domain" description="GST C-terminal" evidence="6">
    <location>
        <begin position="91"/>
        <end position="217"/>
    </location>
</feature>
<dbReference type="PROSITE" id="PS50404">
    <property type="entry name" value="GST_NTER"/>
    <property type="match status" value="1"/>
</dbReference>
<dbReference type="Gene3D" id="3.40.30.10">
    <property type="entry name" value="Glutaredoxin"/>
    <property type="match status" value="1"/>
</dbReference>
<sequence>MVLKLYGFALSTCTRRVAVVLHEKKVPFEFVQVDLTKGEHKAPEYKKFQPFGIVPYIDDDGFILYESRAIGRYIAAKYPSQGPALVPNVKDLQATALFEQAASVEASAFDPYASAAVAEKVFKPHYGGTPDEEVFQGYISKLSAKLDVYEQILAKQKYVAGNEITLADLFHLSYGSMLPFAGSDVIESKPHVASWFKEISARPSWQAVAGGVSHKSS</sequence>
<dbReference type="STRING" id="68775.A0A5C3LV92"/>
<evidence type="ECO:0000256" key="2">
    <source>
        <dbReference type="ARBA" id="ARBA00012452"/>
    </source>
</evidence>
<dbReference type="SFLD" id="SFLDG01154">
    <property type="entry name" value="Main.5:_Phi-like"/>
    <property type="match status" value="1"/>
</dbReference>
<dbReference type="PROSITE" id="PS50405">
    <property type="entry name" value="GST_CTER"/>
    <property type="match status" value="1"/>
</dbReference>
<dbReference type="CDD" id="cd03187">
    <property type="entry name" value="GST_C_Phi"/>
    <property type="match status" value="1"/>
</dbReference>
<accession>A0A5C3LV92</accession>
<evidence type="ECO:0000256" key="1">
    <source>
        <dbReference type="ARBA" id="ARBA00010128"/>
    </source>
</evidence>
<dbReference type="InterPro" id="IPR036249">
    <property type="entry name" value="Thioredoxin-like_sf"/>
</dbReference>
<dbReference type="CDD" id="cd03053">
    <property type="entry name" value="GST_N_Phi"/>
    <property type="match status" value="1"/>
</dbReference>
<comment type="similarity">
    <text evidence="1">Belongs to the GST superfamily. Phi family.</text>
</comment>
<evidence type="ECO:0000313" key="8">
    <source>
        <dbReference type="Proteomes" id="UP000308652"/>
    </source>
</evidence>
<dbReference type="FunFam" id="3.40.30.10:FF:000016">
    <property type="entry name" value="Glutathione S-transferase F2"/>
    <property type="match status" value="1"/>
</dbReference>
<dbReference type="EC" id="2.5.1.18" evidence="2"/>
<dbReference type="Proteomes" id="UP000308652">
    <property type="component" value="Unassembled WGS sequence"/>
</dbReference>
<dbReference type="InterPro" id="IPR036282">
    <property type="entry name" value="Glutathione-S-Trfase_C_sf"/>
</dbReference>
<dbReference type="SFLD" id="SFLDS00019">
    <property type="entry name" value="Glutathione_Transferase_(cytos"/>
    <property type="match status" value="1"/>
</dbReference>